<feature type="modified residue" description="4-aspartylphosphate" evidence="4">
    <location>
        <position position="75"/>
    </location>
</feature>
<evidence type="ECO:0000259" key="7">
    <source>
        <dbReference type="PROSITE" id="PS50110"/>
    </source>
</evidence>
<dbReference type="Proteomes" id="UP000284605">
    <property type="component" value="Unassembled WGS sequence"/>
</dbReference>
<evidence type="ECO:0000256" key="6">
    <source>
        <dbReference type="SAM" id="MobiDB-lite"/>
    </source>
</evidence>
<dbReference type="GO" id="GO:0006355">
    <property type="term" value="P:regulation of DNA-templated transcription"/>
    <property type="evidence" value="ECO:0007669"/>
    <property type="project" value="InterPro"/>
</dbReference>
<dbReference type="GO" id="GO:0005829">
    <property type="term" value="C:cytosol"/>
    <property type="evidence" value="ECO:0007669"/>
    <property type="project" value="TreeGrafter"/>
</dbReference>
<dbReference type="InterPro" id="IPR001789">
    <property type="entry name" value="Sig_transdc_resp-reg_receiver"/>
</dbReference>
<proteinExistence type="predicted"/>
<evidence type="ECO:0000256" key="5">
    <source>
        <dbReference type="PROSITE-ProRule" id="PRU01091"/>
    </source>
</evidence>
<dbReference type="GO" id="GO:0032993">
    <property type="term" value="C:protein-DNA complex"/>
    <property type="evidence" value="ECO:0007669"/>
    <property type="project" value="TreeGrafter"/>
</dbReference>
<dbReference type="AlphaFoldDB" id="A0A418WHQ4"/>
<name>A0A418WHQ4_9PROT</name>
<feature type="domain" description="OmpR/PhoB-type" evidence="8">
    <location>
        <begin position="137"/>
        <end position="237"/>
    </location>
</feature>
<dbReference type="GO" id="GO:0000156">
    <property type="term" value="F:phosphorelay response regulator activity"/>
    <property type="evidence" value="ECO:0007669"/>
    <property type="project" value="TreeGrafter"/>
</dbReference>
<dbReference type="InterPro" id="IPR011006">
    <property type="entry name" value="CheY-like_superfamily"/>
</dbReference>
<gene>
    <name evidence="9" type="ORF">D3874_22680</name>
</gene>
<evidence type="ECO:0000256" key="4">
    <source>
        <dbReference type="PROSITE-ProRule" id="PRU00169"/>
    </source>
</evidence>
<feature type="domain" description="Response regulatory" evidence="7">
    <location>
        <begin position="28"/>
        <end position="133"/>
    </location>
</feature>
<dbReference type="SUPFAM" id="SSF46894">
    <property type="entry name" value="C-terminal effector domain of the bipartite response regulators"/>
    <property type="match status" value="1"/>
</dbReference>
<dbReference type="EMBL" id="QYUK01000011">
    <property type="protein sequence ID" value="RJF89429.1"/>
    <property type="molecule type" value="Genomic_DNA"/>
</dbReference>
<dbReference type="InterPro" id="IPR001867">
    <property type="entry name" value="OmpR/PhoB-type_DNA-bd"/>
</dbReference>
<dbReference type="SUPFAM" id="SSF52172">
    <property type="entry name" value="CheY-like"/>
    <property type="match status" value="1"/>
</dbReference>
<sequence length="238" mass="24393">MAPLRRGDRGRKIPAMPNRNPRPQEPARLLVAVGDEVLRRALVEPLAQAGYIVEAVAGPQAAPAHFAGADLVLVDRAEGAADAVLTAAGCTLPIVALTAADDSRPPAGAGGQVSLLRKPLRIEAVLAGVQAGLAAGAGALAIGPCRLFASSRMLVGAAGEPVRLTDKETQILARLAAAIGRVVPREILLAEVWGYGAAVATHTIETHVYRLRRKLAKATADGAGLILAEGGGYRLAIG</sequence>
<evidence type="ECO:0000256" key="1">
    <source>
        <dbReference type="ARBA" id="ARBA00022553"/>
    </source>
</evidence>
<dbReference type="Gene3D" id="1.10.10.10">
    <property type="entry name" value="Winged helix-like DNA-binding domain superfamily/Winged helix DNA-binding domain"/>
    <property type="match status" value="1"/>
</dbReference>
<evidence type="ECO:0000256" key="3">
    <source>
        <dbReference type="ARBA" id="ARBA00023125"/>
    </source>
</evidence>
<evidence type="ECO:0000256" key="2">
    <source>
        <dbReference type="ARBA" id="ARBA00023012"/>
    </source>
</evidence>
<feature type="DNA-binding region" description="OmpR/PhoB-type" evidence="5">
    <location>
        <begin position="137"/>
        <end position="237"/>
    </location>
</feature>
<keyword evidence="1 4" id="KW-0597">Phosphoprotein</keyword>
<dbReference type="SMART" id="SM00862">
    <property type="entry name" value="Trans_reg_C"/>
    <property type="match status" value="1"/>
</dbReference>
<dbReference type="PANTHER" id="PTHR48111">
    <property type="entry name" value="REGULATOR OF RPOS"/>
    <property type="match status" value="1"/>
</dbReference>
<protein>
    <recommendedName>
        <fullName evidence="11">Response regulator transcription factor</fullName>
    </recommendedName>
</protein>
<keyword evidence="2" id="KW-0902">Two-component regulatory system</keyword>
<keyword evidence="10" id="KW-1185">Reference proteome</keyword>
<dbReference type="InterPro" id="IPR016032">
    <property type="entry name" value="Sig_transdc_resp-reg_C-effctor"/>
</dbReference>
<dbReference type="GO" id="GO:0000976">
    <property type="term" value="F:transcription cis-regulatory region binding"/>
    <property type="evidence" value="ECO:0007669"/>
    <property type="project" value="TreeGrafter"/>
</dbReference>
<dbReference type="InterPro" id="IPR036388">
    <property type="entry name" value="WH-like_DNA-bd_sf"/>
</dbReference>
<evidence type="ECO:0000259" key="8">
    <source>
        <dbReference type="PROSITE" id="PS51755"/>
    </source>
</evidence>
<dbReference type="CDD" id="cd00383">
    <property type="entry name" value="trans_reg_C"/>
    <property type="match status" value="1"/>
</dbReference>
<evidence type="ECO:0008006" key="11">
    <source>
        <dbReference type="Google" id="ProtNLM"/>
    </source>
</evidence>
<dbReference type="PROSITE" id="PS50110">
    <property type="entry name" value="RESPONSE_REGULATORY"/>
    <property type="match status" value="1"/>
</dbReference>
<dbReference type="PROSITE" id="PS51755">
    <property type="entry name" value="OMPR_PHOB"/>
    <property type="match status" value="1"/>
</dbReference>
<dbReference type="InterPro" id="IPR039420">
    <property type="entry name" value="WalR-like"/>
</dbReference>
<feature type="compositionally biased region" description="Basic and acidic residues" evidence="6">
    <location>
        <begin position="1"/>
        <end position="11"/>
    </location>
</feature>
<dbReference type="Pfam" id="PF00486">
    <property type="entry name" value="Trans_reg_C"/>
    <property type="match status" value="1"/>
</dbReference>
<evidence type="ECO:0000313" key="9">
    <source>
        <dbReference type="EMBL" id="RJF89429.1"/>
    </source>
</evidence>
<evidence type="ECO:0000313" key="10">
    <source>
        <dbReference type="Proteomes" id="UP000284605"/>
    </source>
</evidence>
<feature type="region of interest" description="Disordered" evidence="6">
    <location>
        <begin position="1"/>
        <end position="25"/>
    </location>
</feature>
<comment type="caution">
    <text evidence="9">The sequence shown here is derived from an EMBL/GenBank/DDBJ whole genome shotgun (WGS) entry which is preliminary data.</text>
</comment>
<reference evidence="9 10" key="1">
    <citation type="submission" date="2018-09" db="EMBL/GenBank/DDBJ databases">
        <authorList>
            <person name="Zhu H."/>
        </authorList>
    </citation>
    <scope>NUCLEOTIDE SEQUENCE [LARGE SCALE GENOMIC DNA]</scope>
    <source>
        <strain evidence="9 10">K1W22B-8</strain>
    </source>
</reference>
<keyword evidence="3 5" id="KW-0238">DNA-binding</keyword>
<dbReference type="PANTHER" id="PTHR48111:SF40">
    <property type="entry name" value="PHOSPHATE REGULON TRANSCRIPTIONAL REGULATORY PROTEIN PHOB"/>
    <property type="match status" value="1"/>
</dbReference>
<accession>A0A418WHQ4</accession>
<organism evidence="9 10">
    <name type="scientific">Oleomonas cavernae</name>
    <dbReference type="NCBI Taxonomy" id="2320859"/>
    <lineage>
        <taxon>Bacteria</taxon>
        <taxon>Pseudomonadati</taxon>
        <taxon>Pseudomonadota</taxon>
        <taxon>Alphaproteobacteria</taxon>
        <taxon>Acetobacterales</taxon>
        <taxon>Acetobacteraceae</taxon>
        <taxon>Oleomonas</taxon>
    </lineage>
</organism>